<dbReference type="InterPro" id="IPR011047">
    <property type="entry name" value="Quinoprotein_ADH-like_sf"/>
</dbReference>
<keyword evidence="3 7" id="KW-0597">Phosphoprotein</keyword>
<dbReference type="CDD" id="cd17574">
    <property type="entry name" value="REC_OmpR"/>
    <property type="match status" value="1"/>
</dbReference>
<evidence type="ECO:0000259" key="9">
    <source>
        <dbReference type="PROSITE" id="PS01124"/>
    </source>
</evidence>
<dbReference type="SUPFAM" id="SSF52172">
    <property type="entry name" value="CheY-like"/>
    <property type="match status" value="1"/>
</dbReference>
<dbReference type="InterPro" id="IPR003594">
    <property type="entry name" value="HATPase_dom"/>
</dbReference>
<dbReference type="Pfam" id="PF07495">
    <property type="entry name" value="Y_Y_Y"/>
    <property type="match status" value="1"/>
</dbReference>
<evidence type="ECO:0000256" key="4">
    <source>
        <dbReference type="ARBA" id="ARBA00023015"/>
    </source>
</evidence>
<dbReference type="SMART" id="SM00448">
    <property type="entry name" value="REC"/>
    <property type="match status" value="1"/>
</dbReference>
<evidence type="ECO:0000256" key="3">
    <source>
        <dbReference type="ARBA" id="ARBA00022553"/>
    </source>
</evidence>
<dbReference type="SUPFAM" id="SSF47384">
    <property type="entry name" value="Homodimeric domain of signal transducing histidine kinase"/>
    <property type="match status" value="1"/>
</dbReference>
<dbReference type="SUPFAM" id="SSF63829">
    <property type="entry name" value="Calcium-dependent phosphotriesterase"/>
    <property type="match status" value="1"/>
</dbReference>
<dbReference type="SMART" id="SM00388">
    <property type="entry name" value="HisKA"/>
    <property type="match status" value="1"/>
</dbReference>
<dbReference type="Pfam" id="PF07494">
    <property type="entry name" value="Reg_prop"/>
    <property type="match status" value="4"/>
</dbReference>
<name>A0A2T5C3S5_9BACT</name>
<dbReference type="PRINTS" id="PR00344">
    <property type="entry name" value="BCTRLSENSOR"/>
</dbReference>
<dbReference type="CDD" id="cd00082">
    <property type="entry name" value="HisKA"/>
    <property type="match status" value="1"/>
</dbReference>
<dbReference type="SMART" id="SM00387">
    <property type="entry name" value="HATPase_c"/>
    <property type="match status" value="1"/>
</dbReference>
<reference evidence="12 13" key="1">
    <citation type="submission" date="2018-04" db="EMBL/GenBank/DDBJ databases">
        <title>Genomic Encyclopedia of Archaeal and Bacterial Type Strains, Phase II (KMG-II): from individual species to whole genera.</title>
        <authorList>
            <person name="Goeker M."/>
        </authorList>
    </citation>
    <scope>NUCLEOTIDE SEQUENCE [LARGE SCALE GENOMIC DNA]</scope>
    <source>
        <strain evidence="12 13">DSM 28823</strain>
    </source>
</reference>
<dbReference type="InterPro" id="IPR011123">
    <property type="entry name" value="Y_Y_Y"/>
</dbReference>
<dbReference type="InterPro" id="IPR005467">
    <property type="entry name" value="His_kinase_dom"/>
</dbReference>
<keyword evidence="6" id="KW-0804">Transcription</keyword>
<organism evidence="12 13">
    <name type="scientific">Mangrovibacterium marinum</name>
    <dbReference type="NCBI Taxonomy" id="1639118"/>
    <lineage>
        <taxon>Bacteria</taxon>
        <taxon>Pseudomonadati</taxon>
        <taxon>Bacteroidota</taxon>
        <taxon>Bacteroidia</taxon>
        <taxon>Marinilabiliales</taxon>
        <taxon>Prolixibacteraceae</taxon>
        <taxon>Mangrovibacterium</taxon>
    </lineage>
</organism>
<feature type="transmembrane region" description="Helical" evidence="8">
    <location>
        <begin position="769"/>
        <end position="792"/>
    </location>
</feature>
<dbReference type="Pfam" id="PF12833">
    <property type="entry name" value="HTH_18"/>
    <property type="match status" value="1"/>
</dbReference>
<dbReference type="Gene3D" id="2.60.40.10">
    <property type="entry name" value="Immunoglobulins"/>
    <property type="match status" value="1"/>
</dbReference>
<dbReference type="Gene3D" id="1.10.10.60">
    <property type="entry name" value="Homeodomain-like"/>
    <property type="match status" value="1"/>
</dbReference>
<keyword evidence="5" id="KW-0238">DNA-binding</keyword>
<evidence type="ECO:0000313" key="12">
    <source>
        <dbReference type="EMBL" id="PTN09461.1"/>
    </source>
</evidence>
<dbReference type="EC" id="2.7.13.3" evidence="2"/>
<dbReference type="SUPFAM" id="SSF50969">
    <property type="entry name" value="YVTN repeat-like/Quinoprotein amine dehydrogenase"/>
    <property type="match status" value="1"/>
</dbReference>
<evidence type="ECO:0000256" key="6">
    <source>
        <dbReference type="ARBA" id="ARBA00023163"/>
    </source>
</evidence>
<protein>
    <recommendedName>
        <fullName evidence="2">histidine kinase</fullName>
        <ecNumber evidence="2">2.7.13.3</ecNumber>
    </recommendedName>
</protein>
<keyword evidence="8" id="KW-0472">Membrane</keyword>
<dbReference type="Pfam" id="PF00072">
    <property type="entry name" value="Response_reg"/>
    <property type="match status" value="1"/>
</dbReference>
<keyword evidence="8" id="KW-0812">Transmembrane</keyword>
<evidence type="ECO:0000256" key="1">
    <source>
        <dbReference type="ARBA" id="ARBA00000085"/>
    </source>
</evidence>
<keyword evidence="8" id="KW-1133">Transmembrane helix</keyword>
<dbReference type="GO" id="GO:0043565">
    <property type="term" value="F:sequence-specific DNA binding"/>
    <property type="evidence" value="ECO:0007669"/>
    <property type="project" value="InterPro"/>
</dbReference>
<dbReference type="PROSITE" id="PS00041">
    <property type="entry name" value="HTH_ARAC_FAMILY_1"/>
    <property type="match status" value="1"/>
</dbReference>
<dbReference type="Gene3D" id="2.130.10.10">
    <property type="entry name" value="YVTN repeat-like/Quinoprotein amine dehydrogenase"/>
    <property type="match status" value="2"/>
</dbReference>
<keyword evidence="12" id="KW-0418">Kinase</keyword>
<dbReference type="Gene3D" id="3.30.565.10">
    <property type="entry name" value="Histidine kinase-like ATPase, C-terminal domain"/>
    <property type="match status" value="1"/>
</dbReference>
<dbReference type="InterPro" id="IPR036890">
    <property type="entry name" value="HATPase_C_sf"/>
</dbReference>
<accession>A0A2T5C3S5</accession>
<dbReference type="PANTHER" id="PTHR43547:SF2">
    <property type="entry name" value="HYBRID SIGNAL TRANSDUCTION HISTIDINE KINASE C"/>
    <property type="match status" value="1"/>
</dbReference>
<dbReference type="InterPro" id="IPR018062">
    <property type="entry name" value="HTH_AraC-typ_CS"/>
</dbReference>
<dbReference type="GO" id="GO:0000155">
    <property type="term" value="F:phosphorelay sensor kinase activity"/>
    <property type="evidence" value="ECO:0007669"/>
    <property type="project" value="InterPro"/>
</dbReference>
<dbReference type="InterPro" id="IPR003661">
    <property type="entry name" value="HisK_dim/P_dom"/>
</dbReference>
<keyword evidence="13" id="KW-1185">Reference proteome</keyword>
<dbReference type="InterPro" id="IPR011110">
    <property type="entry name" value="Reg_prop"/>
</dbReference>
<dbReference type="InterPro" id="IPR011006">
    <property type="entry name" value="CheY-like_superfamily"/>
</dbReference>
<sequence length="1314" mass="149323">MNVDLEIAGMKLRIQIQIVSVFLLLIAQAIPLRGAANVQFYNINEEYGVSIRETNSVCSDLNGFIWISSKMGIVRFSQNDIRTYQLPYETEDVITVKLQYKFEELYAYTNNGQIFKYDAIRDRFILLVNIAESLNNPYLSVNSILIDSQKRIWAASSFGLYCYDTSSGLKSLEQNETVHYLGWYDETHFFYFLDGEVRLFNTIRLTSACYYKLPDKLTCAVSSMWFDKAQNELWLGTLGEGLCLLTGTPDRLQFINFNQIPNQPILAIEPSSDSILFLGIDGQGVWEFDQTNRRVVAVYKEDADRPNSLKGNGVYDIYCDPNNRVWVCTYSGGVSFFDQENPIVTQIGHLVNNHNSLINDEVNSVLEDSDGNVWFATNNGISRWNEKTNRWNSYYYNNEEHAQVFHDLCEDDQGQIWAGTYSSGVYVLDRKTGRQLHHYSLEESGGTFNNDFVFDILKDGQGNIWIGGVRGDLICYSPRSKKCKSFEGMTVNVLLDYSEDKLLIGTTFGLQLFDKEKGTTETLVDGYLVYDLYVKNNNIWLCTSGNGLVKYNIETKKTALITTDSGLPSNFVKSIAWADGYFWIGTEQGLCRLREEDSELLTFGSNIVLSNVSFNQNAFSVLSNGKLAWGTNKGAVIFDPKAVVPTKDHGQIFFQDLTISGRSIRDMASIDLTKPLDSLEDISLRYYQNTVSMELIPIGVISPGSRFSWKLDGLDKQWTKPGNNRILSYSNIPSGDYTLRIRMFDSSLTDVLAERSVKLHIIPPFWETWLFRIAVFVFLVGMGIFLFAFYIGRLKKQHSDEKIRFFANTAHDMRTSLTLIKGPIEELNKEEGLSAKALQYLHIATEQSRRLSKVVTQLMDFQKVDIGKERLTLTMVDLVKLIGNRIMMFESYAKTKNIELKFKSEFPEFVTAVDEVMIEKVIDNLLSNAIKYSYADVSVHINFQVPGNKWVLDVQDIGLGISKKAQRQLFNEYYRGENAVNAKIVGSGIGLLLVKNYVNLHGGKVSCYSQQSVGSSFSISVPVMKTMDAHEPENKQNDTVPNGHVAAKVVRSTVLMSEMQSLSRNKMKVLIVEDHDSLREFLRSTMEEEFQIELAEDGEQAWEMIQKNTPDLVVSDIMMPRMDGYELCEKLKSNYETSHIPIILLTALSNKSQHLKGLGLGADDYLTKPFDVTLLQQRIKTIIQNRELIRDKALKIIKQTENDEAILDNELNDKFLKRMGEVVRENIANSEFTKDDFAAAMNVSPSLLYKKIKSLTNQSPTDFIKSIRLDHALDLIQSHKYTVTEVSELCGFSSVGYFSTVFRKHYGKSPTQVV</sequence>
<evidence type="ECO:0000256" key="8">
    <source>
        <dbReference type="SAM" id="Phobius"/>
    </source>
</evidence>
<dbReference type="InterPro" id="IPR009057">
    <property type="entry name" value="Homeodomain-like_sf"/>
</dbReference>
<dbReference type="InterPro" id="IPR015943">
    <property type="entry name" value="WD40/YVTN_repeat-like_dom_sf"/>
</dbReference>
<evidence type="ECO:0000259" key="10">
    <source>
        <dbReference type="PROSITE" id="PS50109"/>
    </source>
</evidence>
<dbReference type="EMBL" id="QAAD01000004">
    <property type="protein sequence ID" value="PTN09461.1"/>
    <property type="molecule type" value="Genomic_DNA"/>
</dbReference>
<dbReference type="InterPro" id="IPR013783">
    <property type="entry name" value="Ig-like_fold"/>
</dbReference>
<dbReference type="SUPFAM" id="SSF50998">
    <property type="entry name" value="Quinoprotein alcohol dehydrogenase-like"/>
    <property type="match status" value="1"/>
</dbReference>
<dbReference type="GO" id="GO:0003700">
    <property type="term" value="F:DNA-binding transcription factor activity"/>
    <property type="evidence" value="ECO:0007669"/>
    <property type="project" value="InterPro"/>
</dbReference>
<feature type="modified residue" description="4-aspartylphosphate" evidence="7">
    <location>
        <position position="1116"/>
    </location>
</feature>
<comment type="catalytic activity">
    <reaction evidence="1">
        <text>ATP + protein L-histidine = ADP + protein N-phospho-L-histidine.</text>
        <dbReference type="EC" id="2.7.13.3"/>
    </reaction>
</comment>
<dbReference type="InterPro" id="IPR036097">
    <property type="entry name" value="HisK_dim/P_sf"/>
</dbReference>
<keyword evidence="4" id="KW-0805">Transcription regulation</keyword>
<comment type="caution">
    <text evidence="12">The sequence shown here is derived from an EMBL/GenBank/DDBJ whole genome shotgun (WGS) entry which is preliminary data.</text>
</comment>
<feature type="domain" description="Histidine kinase" evidence="10">
    <location>
        <begin position="808"/>
        <end position="1025"/>
    </location>
</feature>
<proteinExistence type="predicted"/>
<dbReference type="InterPro" id="IPR001789">
    <property type="entry name" value="Sig_transdc_resp-reg_receiver"/>
</dbReference>
<dbReference type="InterPro" id="IPR011044">
    <property type="entry name" value="Quino_amine_DH_bsu"/>
</dbReference>
<dbReference type="Pfam" id="PF00512">
    <property type="entry name" value="HisKA"/>
    <property type="match status" value="1"/>
</dbReference>
<evidence type="ECO:0000259" key="11">
    <source>
        <dbReference type="PROSITE" id="PS50110"/>
    </source>
</evidence>
<dbReference type="SMART" id="SM00342">
    <property type="entry name" value="HTH_ARAC"/>
    <property type="match status" value="1"/>
</dbReference>
<dbReference type="Pfam" id="PF02518">
    <property type="entry name" value="HATPase_c"/>
    <property type="match status" value="1"/>
</dbReference>
<dbReference type="FunFam" id="3.40.50.2300:FF:000138">
    <property type="entry name" value="Two-component system sensor histidine kinase/response regulator"/>
    <property type="match status" value="1"/>
</dbReference>
<evidence type="ECO:0000256" key="7">
    <source>
        <dbReference type="PROSITE-ProRule" id="PRU00169"/>
    </source>
</evidence>
<dbReference type="Gene3D" id="1.10.287.130">
    <property type="match status" value="1"/>
</dbReference>
<evidence type="ECO:0000256" key="5">
    <source>
        <dbReference type="ARBA" id="ARBA00023125"/>
    </source>
</evidence>
<evidence type="ECO:0000313" key="13">
    <source>
        <dbReference type="Proteomes" id="UP000243525"/>
    </source>
</evidence>
<dbReference type="Gene3D" id="3.40.50.2300">
    <property type="match status" value="1"/>
</dbReference>
<dbReference type="InterPro" id="IPR018060">
    <property type="entry name" value="HTH_AraC"/>
</dbReference>
<dbReference type="PROSITE" id="PS01124">
    <property type="entry name" value="HTH_ARAC_FAMILY_2"/>
    <property type="match status" value="1"/>
</dbReference>
<dbReference type="PANTHER" id="PTHR43547">
    <property type="entry name" value="TWO-COMPONENT HISTIDINE KINASE"/>
    <property type="match status" value="1"/>
</dbReference>
<dbReference type="SUPFAM" id="SSF46689">
    <property type="entry name" value="Homeodomain-like"/>
    <property type="match status" value="1"/>
</dbReference>
<dbReference type="PROSITE" id="PS50110">
    <property type="entry name" value="RESPONSE_REGULATORY"/>
    <property type="match status" value="1"/>
</dbReference>
<feature type="domain" description="HTH araC/xylS-type" evidence="9">
    <location>
        <begin position="1217"/>
        <end position="1314"/>
    </location>
</feature>
<evidence type="ECO:0000256" key="2">
    <source>
        <dbReference type="ARBA" id="ARBA00012438"/>
    </source>
</evidence>
<dbReference type="InterPro" id="IPR004358">
    <property type="entry name" value="Sig_transdc_His_kin-like_C"/>
</dbReference>
<gene>
    <name evidence="12" type="ORF">C8N47_1045</name>
</gene>
<dbReference type="PROSITE" id="PS50109">
    <property type="entry name" value="HIS_KIN"/>
    <property type="match status" value="1"/>
</dbReference>
<keyword evidence="12" id="KW-0808">Transferase</keyword>
<dbReference type="SUPFAM" id="SSF55874">
    <property type="entry name" value="ATPase domain of HSP90 chaperone/DNA topoisomerase II/histidine kinase"/>
    <property type="match status" value="1"/>
</dbReference>
<dbReference type="Proteomes" id="UP000243525">
    <property type="component" value="Unassembled WGS sequence"/>
</dbReference>
<feature type="domain" description="Response regulatory" evidence="11">
    <location>
        <begin position="1068"/>
        <end position="1183"/>
    </location>
</feature>